<protein>
    <submittedName>
        <fullName evidence="2">Uncharacterized protein</fullName>
    </submittedName>
</protein>
<dbReference type="EMBL" id="BMWC01000002">
    <property type="protein sequence ID" value="GGW91351.1"/>
    <property type="molecule type" value="Genomic_DNA"/>
</dbReference>
<evidence type="ECO:0000313" key="3">
    <source>
        <dbReference type="Proteomes" id="UP000617743"/>
    </source>
</evidence>
<sequence length="176" mass="18758">MSAVAEPSRSAGSSSRMMLMPSGITPEARPWSARPTIIGASESLSAAVTEPATSMTRLIRSIRRLPYMSPSRPVTGVATAAASSVAVTDGRQGRGMRGPHARHTGPMSSRRRTCPECRREIAVVAGRYARHDPPGAREHGELTSCPGSRRQARLGPEQPSLDGYAVPEFPGQLPLF</sequence>
<evidence type="ECO:0000313" key="2">
    <source>
        <dbReference type="EMBL" id="GGW91351.1"/>
    </source>
</evidence>
<comment type="caution">
    <text evidence="2">The sequence shown here is derived from an EMBL/GenBank/DDBJ whole genome shotgun (WGS) entry which is preliminary data.</text>
</comment>
<feature type="region of interest" description="Disordered" evidence="1">
    <location>
        <begin position="1"/>
        <end position="30"/>
    </location>
</feature>
<reference evidence="3" key="1">
    <citation type="journal article" date="2019" name="Int. J. Syst. Evol. Microbiol.">
        <title>The Global Catalogue of Microorganisms (GCM) 10K type strain sequencing project: providing services to taxonomists for standard genome sequencing and annotation.</title>
        <authorList>
            <consortium name="The Broad Institute Genomics Platform"/>
            <consortium name="The Broad Institute Genome Sequencing Center for Infectious Disease"/>
            <person name="Wu L."/>
            <person name="Ma J."/>
        </authorList>
    </citation>
    <scope>NUCLEOTIDE SEQUENCE [LARGE SCALE GENOMIC DNA]</scope>
    <source>
        <strain evidence="3">JCM 4866</strain>
    </source>
</reference>
<feature type="compositionally biased region" description="Basic and acidic residues" evidence="1">
    <location>
        <begin position="129"/>
        <end position="141"/>
    </location>
</feature>
<feature type="region of interest" description="Disordered" evidence="1">
    <location>
        <begin position="129"/>
        <end position="176"/>
    </location>
</feature>
<gene>
    <name evidence="2" type="ORF">GCM10010383_21330</name>
</gene>
<organism evidence="2 3">
    <name type="scientific">Streptomyces lomondensis</name>
    <dbReference type="NCBI Taxonomy" id="68229"/>
    <lineage>
        <taxon>Bacteria</taxon>
        <taxon>Bacillati</taxon>
        <taxon>Actinomycetota</taxon>
        <taxon>Actinomycetes</taxon>
        <taxon>Kitasatosporales</taxon>
        <taxon>Streptomycetaceae</taxon>
        <taxon>Streptomyces</taxon>
    </lineage>
</organism>
<proteinExistence type="predicted"/>
<evidence type="ECO:0000256" key="1">
    <source>
        <dbReference type="SAM" id="MobiDB-lite"/>
    </source>
</evidence>
<dbReference type="Proteomes" id="UP000617743">
    <property type="component" value="Unassembled WGS sequence"/>
</dbReference>
<feature type="compositionally biased region" description="Low complexity" evidence="1">
    <location>
        <begin position="79"/>
        <end position="88"/>
    </location>
</feature>
<keyword evidence="3" id="KW-1185">Reference proteome</keyword>
<accession>A0ABQ2X1D9</accession>
<name>A0ABQ2X1D9_9ACTN</name>
<feature type="region of interest" description="Disordered" evidence="1">
    <location>
        <begin position="79"/>
        <end position="114"/>
    </location>
</feature>